<sequence>MALIVDVFPARSDNYGYLLHDEATGRTAALDAPEAAAIRAALTRRGWTLTDIFITHHHIDHVEAIPELKAAFGARVVGPRGEADKIEGLDELVGEGDTVSLGETRFDILEAPGHTLGHIVYHDAAGKHLFSADALFSLGVGRMFEGTPGPMWEGVKRLRALPDDTLVYCGHEYTQSNAKFALSIDPDNAALQARAAEVEALRAEGKPTIPFRLGADKKANPFLRADAPELARYYGIDPSDVAAVFAAIRKGKDDF</sequence>
<evidence type="ECO:0000256" key="6">
    <source>
        <dbReference type="ARBA" id="ARBA00022833"/>
    </source>
</evidence>
<evidence type="ECO:0000256" key="2">
    <source>
        <dbReference type="ARBA" id="ARBA00004963"/>
    </source>
</evidence>
<dbReference type="CDD" id="cd07723">
    <property type="entry name" value="hydroxyacylglutathione_hydrolase_MBL-fold"/>
    <property type="match status" value="1"/>
</dbReference>
<dbReference type="EMBL" id="FPCK01000003">
    <property type="protein sequence ID" value="SFV37087.1"/>
    <property type="molecule type" value="Genomic_DNA"/>
</dbReference>
<dbReference type="HAMAP" id="MF_01374">
    <property type="entry name" value="Glyoxalase_2"/>
    <property type="match status" value="1"/>
</dbReference>
<feature type="domain" description="Metallo-beta-lactamase" evidence="8">
    <location>
        <begin position="13"/>
        <end position="171"/>
    </location>
</feature>
<dbReference type="GO" id="GO:0004416">
    <property type="term" value="F:hydroxyacylglutathione hydrolase activity"/>
    <property type="evidence" value="ECO:0007669"/>
    <property type="project" value="UniProtKB-UniRule"/>
</dbReference>
<protein>
    <recommendedName>
        <fullName evidence="7">Hydroxyacylglutathione hydrolase</fullName>
        <ecNumber evidence="7">3.1.2.6</ecNumber>
    </recommendedName>
    <alternativeName>
        <fullName evidence="7">Glyoxalase II</fullName>
        <shortName evidence="7">Glx II</shortName>
    </alternativeName>
</protein>
<organism evidence="9 10">
    <name type="scientific">Devosia crocina</name>
    <dbReference type="NCBI Taxonomy" id="429728"/>
    <lineage>
        <taxon>Bacteria</taxon>
        <taxon>Pseudomonadati</taxon>
        <taxon>Pseudomonadota</taxon>
        <taxon>Alphaproteobacteria</taxon>
        <taxon>Hyphomicrobiales</taxon>
        <taxon>Devosiaceae</taxon>
        <taxon>Devosia</taxon>
    </lineage>
</organism>
<comment type="function">
    <text evidence="7">Thiolesterase that catalyzes the hydrolysis of S-D-lactoyl-glutathione to form glutathione and D-lactic acid.</text>
</comment>
<proteinExistence type="inferred from homology"/>
<feature type="binding site" evidence="7">
    <location>
        <position position="58"/>
    </location>
    <ligand>
        <name>Zn(2+)</name>
        <dbReference type="ChEBI" id="CHEBI:29105"/>
        <label>1</label>
    </ligand>
</feature>
<comment type="similarity">
    <text evidence="3 7">Belongs to the metallo-beta-lactamase superfamily. Glyoxalase II family.</text>
</comment>
<comment type="pathway">
    <text evidence="2 7">Secondary metabolite metabolism; methylglyoxal degradation; (R)-lactate from methylglyoxal: step 2/2.</text>
</comment>
<evidence type="ECO:0000256" key="4">
    <source>
        <dbReference type="ARBA" id="ARBA00022723"/>
    </source>
</evidence>
<keyword evidence="5 7" id="KW-0378">Hydrolase</keyword>
<evidence type="ECO:0000256" key="7">
    <source>
        <dbReference type="HAMAP-Rule" id="MF_01374"/>
    </source>
</evidence>
<dbReference type="Pfam" id="PF00753">
    <property type="entry name" value="Lactamase_B"/>
    <property type="match status" value="1"/>
</dbReference>
<dbReference type="NCBIfam" id="TIGR03413">
    <property type="entry name" value="GSH_gloB"/>
    <property type="match status" value="1"/>
</dbReference>
<evidence type="ECO:0000256" key="1">
    <source>
        <dbReference type="ARBA" id="ARBA00001623"/>
    </source>
</evidence>
<gene>
    <name evidence="7" type="primary">gloB</name>
    <name evidence="9" type="ORF">SAMN05216456_2741</name>
</gene>
<dbReference type="InterPro" id="IPR036866">
    <property type="entry name" value="RibonucZ/Hydroxyglut_hydro"/>
</dbReference>
<dbReference type="EC" id="3.1.2.6" evidence="7"/>
<dbReference type="PIRSF" id="PIRSF005457">
    <property type="entry name" value="Glx"/>
    <property type="match status" value="1"/>
</dbReference>
<dbReference type="InterPro" id="IPR017782">
    <property type="entry name" value="Hydroxyacylglutathione_Hdrlase"/>
</dbReference>
<keyword evidence="4 7" id="KW-0479">Metal-binding</keyword>
<dbReference type="InterPro" id="IPR050110">
    <property type="entry name" value="Glyoxalase_II_hydrolase"/>
</dbReference>
<dbReference type="InterPro" id="IPR032282">
    <property type="entry name" value="HAGH_C"/>
</dbReference>
<feature type="binding site" evidence="7">
    <location>
        <position position="133"/>
    </location>
    <ligand>
        <name>Zn(2+)</name>
        <dbReference type="ChEBI" id="CHEBI:29105"/>
        <label>2</label>
    </ligand>
</feature>
<dbReference type="SMART" id="SM00849">
    <property type="entry name" value="Lactamase_B"/>
    <property type="match status" value="1"/>
</dbReference>
<comment type="catalytic activity">
    <reaction evidence="1 7">
        <text>an S-(2-hydroxyacyl)glutathione + H2O = a 2-hydroxy carboxylate + glutathione + H(+)</text>
        <dbReference type="Rhea" id="RHEA:21864"/>
        <dbReference type="ChEBI" id="CHEBI:15377"/>
        <dbReference type="ChEBI" id="CHEBI:15378"/>
        <dbReference type="ChEBI" id="CHEBI:57925"/>
        <dbReference type="ChEBI" id="CHEBI:58896"/>
        <dbReference type="ChEBI" id="CHEBI:71261"/>
        <dbReference type="EC" id="3.1.2.6"/>
    </reaction>
</comment>
<evidence type="ECO:0000256" key="3">
    <source>
        <dbReference type="ARBA" id="ARBA00006759"/>
    </source>
</evidence>
<feature type="binding site" evidence="7">
    <location>
        <position position="61"/>
    </location>
    <ligand>
        <name>Zn(2+)</name>
        <dbReference type="ChEBI" id="CHEBI:29105"/>
        <label>2</label>
    </ligand>
</feature>
<evidence type="ECO:0000313" key="9">
    <source>
        <dbReference type="EMBL" id="SFV37087.1"/>
    </source>
</evidence>
<dbReference type="Gene3D" id="3.60.15.10">
    <property type="entry name" value="Ribonuclease Z/Hydroxyacylglutathione hydrolase-like"/>
    <property type="match status" value="1"/>
</dbReference>
<dbReference type="PANTHER" id="PTHR43705">
    <property type="entry name" value="HYDROXYACYLGLUTATHIONE HYDROLASE"/>
    <property type="match status" value="1"/>
</dbReference>
<dbReference type="InterPro" id="IPR035680">
    <property type="entry name" value="Clx_II_MBL"/>
</dbReference>
<dbReference type="Pfam" id="PF16123">
    <property type="entry name" value="HAGH_C"/>
    <property type="match status" value="1"/>
</dbReference>
<comment type="subunit">
    <text evidence="7">Monomer.</text>
</comment>
<dbReference type="UniPathway" id="UPA00619">
    <property type="reaction ID" value="UER00676"/>
</dbReference>
<feature type="binding site" evidence="7">
    <location>
        <position position="60"/>
    </location>
    <ligand>
        <name>Zn(2+)</name>
        <dbReference type="ChEBI" id="CHEBI:29105"/>
        <label>2</label>
    </ligand>
</feature>
<feature type="binding site" evidence="7">
    <location>
        <position position="114"/>
    </location>
    <ligand>
        <name>Zn(2+)</name>
        <dbReference type="ChEBI" id="CHEBI:29105"/>
        <label>1</label>
    </ligand>
</feature>
<feature type="binding site" evidence="7">
    <location>
        <position position="133"/>
    </location>
    <ligand>
        <name>Zn(2+)</name>
        <dbReference type="ChEBI" id="CHEBI:29105"/>
        <label>1</label>
    </ligand>
</feature>
<dbReference type="Proteomes" id="UP000199074">
    <property type="component" value="Unassembled WGS sequence"/>
</dbReference>
<dbReference type="GO" id="GO:0046872">
    <property type="term" value="F:metal ion binding"/>
    <property type="evidence" value="ECO:0007669"/>
    <property type="project" value="UniProtKB-KW"/>
</dbReference>
<keyword evidence="6 7" id="KW-0862">Zinc</keyword>
<evidence type="ECO:0000259" key="8">
    <source>
        <dbReference type="SMART" id="SM00849"/>
    </source>
</evidence>
<feature type="binding site" evidence="7">
    <location>
        <position position="171"/>
    </location>
    <ligand>
        <name>Zn(2+)</name>
        <dbReference type="ChEBI" id="CHEBI:29105"/>
        <label>2</label>
    </ligand>
</feature>
<dbReference type="OrthoDB" id="9802248at2"/>
<dbReference type="STRING" id="429728.SAMN05216456_2741"/>
<evidence type="ECO:0000256" key="5">
    <source>
        <dbReference type="ARBA" id="ARBA00022801"/>
    </source>
</evidence>
<feature type="binding site" evidence="7">
    <location>
        <position position="56"/>
    </location>
    <ligand>
        <name>Zn(2+)</name>
        <dbReference type="ChEBI" id="CHEBI:29105"/>
        <label>1</label>
    </ligand>
</feature>
<dbReference type="SUPFAM" id="SSF56281">
    <property type="entry name" value="Metallo-hydrolase/oxidoreductase"/>
    <property type="match status" value="1"/>
</dbReference>
<evidence type="ECO:0000313" key="10">
    <source>
        <dbReference type="Proteomes" id="UP000199074"/>
    </source>
</evidence>
<dbReference type="RefSeq" id="WP_092425510.1">
    <property type="nucleotide sequence ID" value="NZ_FPCK01000003.1"/>
</dbReference>
<reference evidence="9 10" key="1">
    <citation type="submission" date="2016-10" db="EMBL/GenBank/DDBJ databases">
        <authorList>
            <person name="de Groot N.N."/>
        </authorList>
    </citation>
    <scope>NUCLEOTIDE SEQUENCE [LARGE SCALE GENOMIC DNA]</scope>
    <source>
        <strain evidence="9 10">IPL20</strain>
    </source>
</reference>
<comment type="cofactor">
    <cofactor evidence="7">
        <name>Zn(2+)</name>
        <dbReference type="ChEBI" id="CHEBI:29105"/>
    </cofactor>
    <text evidence="7">Binds 2 Zn(2+) ions per subunit.</text>
</comment>
<dbReference type="AlphaFoldDB" id="A0A1I7NQW5"/>
<dbReference type="GO" id="GO:0019243">
    <property type="term" value="P:methylglyoxal catabolic process to D-lactate via S-lactoyl-glutathione"/>
    <property type="evidence" value="ECO:0007669"/>
    <property type="project" value="UniProtKB-UniRule"/>
</dbReference>
<accession>A0A1I7NQW5</accession>
<keyword evidence="10" id="KW-1185">Reference proteome</keyword>
<dbReference type="InterPro" id="IPR001279">
    <property type="entry name" value="Metallo-B-lactamas"/>
</dbReference>
<name>A0A1I7NQW5_9HYPH</name>
<dbReference type="PANTHER" id="PTHR43705:SF1">
    <property type="entry name" value="HYDROXYACYLGLUTATHIONE HYDROLASE GLOB"/>
    <property type="match status" value="1"/>
</dbReference>